<protein>
    <submittedName>
        <fullName evidence="2">Uncharacterized protein</fullName>
    </submittedName>
</protein>
<dbReference type="EMBL" id="CZAU01000006">
    <property type="protein sequence ID" value="CUP23472.1"/>
    <property type="molecule type" value="Genomic_DNA"/>
</dbReference>
<accession>A0A173SRN3</accession>
<feature type="compositionally biased region" description="Polar residues" evidence="1">
    <location>
        <begin position="55"/>
        <end position="67"/>
    </location>
</feature>
<reference evidence="4 5" key="1">
    <citation type="submission" date="2015-09" db="EMBL/GenBank/DDBJ databases">
        <authorList>
            <consortium name="Pathogen Informatics"/>
        </authorList>
    </citation>
    <scope>NUCLEOTIDE SEQUENCE [LARGE SCALE GENOMIC DNA]</scope>
    <source>
        <strain evidence="3 5">2789STDY5834908</strain>
        <strain evidence="2 4">2789STDY5834959</strain>
    </source>
</reference>
<dbReference type="EMBL" id="CYXY01000007">
    <property type="protein sequence ID" value="CUM92369.1"/>
    <property type="molecule type" value="Genomic_DNA"/>
</dbReference>
<feature type="region of interest" description="Disordered" evidence="1">
    <location>
        <begin position="53"/>
        <end position="74"/>
    </location>
</feature>
<organism evidence="2 4">
    <name type="scientific">Anaerostipes hadrus</name>
    <dbReference type="NCBI Taxonomy" id="649756"/>
    <lineage>
        <taxon>Bacteria</taxon>
        <taxon>Bacillati</taxon>
        <taxon>Bacillota</taxon>
        <taxon>Clostridia</taxon>
        <taxon>Lachnospirales</taxon>
        <taxon>Lachnospiraceae</taxon>
        <taxon>Anaerostipes</taxon>
    </lineage>
</organism>
<evidence type="ECO:0000313" key="4">
    <source>
        <dbReference type="Proteomes" id="UP000095553"/>
    </source>
</evidence>
<gene>
    <name evidence="3" type="ORF">ERS852520_00901</name>
    <name evidence="2" type="ORF">ERS852571_01404</name>
</gene>
<proteinExistence type="predicted"/>
<dbReference type="Proteomes" id="UP000095553">
    <property type="component" value="Unassembled WGS sequence"/>
</dbReference>
<dbReference type="RefSeq" id="WP_055072758.1">
    <property type="nucleotide sequence ID" value="NZ_BAABYN010000001.1"/>
</dbReference>
<evidence type="ECO:0000313" key="3">
    <source>
        <dbReference type="EMBL" id="CUP23472.1"/>
    </source>
</evidence>
<dbReference type="AlphaFoldDB" id="A0A173SRN3"/>
<name>A0A173SRN3_ANAHA</name>
<evidence type="ECO:0000313" key="5">
    <source>
        <dbReference type="Proteomes" id="UP000095564"/>
    </source>
</evidence>
<dbReference type="Proteomes" id="UP000095564">
    <property type="component" value="Unassembled WGS sequence"/>
</dbReference>
<sequence>MAEKNNEKRKSVRYMLFKRYKYLELEKTDIGNDEHNYYETVWYIRAYNNKRAYDNRNNTETSKSLDSNGKKKEKKKSRIIVKIIRDSYGNVTRVFVEPKAKKKKEVVEMAAAAYQSLLAME</sequence>
<evidence type="ECO:0000256" key="1">
    <source>
        <dbReference type="SAM" id="MobiDB-lite"/>
    </source>
</evidence>
<evidence type="ECO:0000313" key="2">
    <source>
        <dbReference type="EMBL" id="CUM92369.1"/>
    </source>
</evidence>